<dbReference type="GO" id="GO:0005524">
    <property type="term" value="F:ATP binding"/>
    <property type="evidence" value="ECO:0007669"/>
    <property type="project" value="UniProtKB-KW"/>
</dbReference>
<dbReference type="Pfam" id="PF01909">
    <property type="entry name" value="NTP_transf_2"/>
    <property type="match status" value="1"/>
</dbReference>
<keyword evidence="7" id="KW-0067">ATP-binding</keyword>
<evidence type="ECO:0000256" key="7">
    <source>
        <dbReference type="ARBA" id="ARBA00022840"/>
    </source>
</evidence>
<proteinExistence type="inferred from homology"/>
<evidence type="ECO:0000259" key="10">
    <source>
        <dbReference type="Pfam" id="PF01909"/>
    </source>
</evidence>
<evidence type="ECO:0000256" key="8">
    <source>
        <dbReference type="ARBA" id="ARBA00022842"/>
    </source>
</evidence>
<dbReference type="InterPro" id="IPR002934">
    <property type="entry name" value="Polymerase_NTP_transf_dom"/>
</dbReference>
<evidence type="ECO:0000256" key="5">
    <source>
        <dbReference type="ARBA" id="ARBA00022723"/>
    </source>
</evidence>
<organism evidence="11 12">
    <name type="scientific">Candidatus Doudnabacteria bacterium RIFCSPLOWO2_02_FULL_48_13</name>
    <dbReference type="NCBI Taxonomy" id="1817845"/>
    <lineage>
        <taxon>Bacteria</taxon>
        <taxon>Candidatus Doudnaibacteriota</taxon>
    </lineage>
</organism>
<dbReference type="InterPro" id="IPR043519">
    <property type="entry name" value="NT_sf"/>
</dbReference>
<gene>
    <name evidence="11" type="ORF">A3J05_04425</name>
</gene>
<evidence type="ECO:0000313" key="12">
    <source>
        <dbReference type="Proteomes" id="UP000177235"/>
    </source>
</evidence>
<dbReference type="InterPro" id="IPR052038">
    <property type="entry name" value="Type-VII_TA_antitoxin"/>
</dbReference>
<dbReference type="Proteomes" id="UP000177235">
    <property type="component" value="Unassembled WGS sequence"/>
</dbReference>
<evidence type="ECO:0000256" key="3">
    <source>
        <dbReference type="ARBA" id="ARBA00022679"/>
    </source>
</evidence>
<keyword evidence="3" id="KW-0808">Transferase</keyword>
<keyword evidence="2" id="KW-1277">Toxin-antitoxin system</keyword>
<evidence type="ECO:0000256" key="1">
    <source>
        <dbReference type="ARBA" id="ARBA00001946"/>
    </source>
</evidence>
<keyword evidence="6" id="KW-0547">Nucleotide-binding</keyword>
<keyword evidence="4" id="KW-0548">Nucleotidyltransferase</keyword>
<dbReference type="AlphaFoldDB" id="A0A1F5Q8Z4"/>
<dbReference type="GO" id="GO:0016779">
    <property type="term" value="F:nucleotidyltransferase activity"/>
    <property type="evidence" value="ECO:0007669"/>
    <property type="project" value="UniProtKB-KW"/>
</dbReference>
<reference evidence="11 12" key="1">
    <citation type="journal article" date="2016" name="Nat. Commun.">
        <title>Thousands of microbial genomes shed light on interconnected biogeochemical processes in an aquifer system.</title>
        <authorList>
            <person name="Anantharaman K."/>
            <person name="Brown C.T."/>
            <person name="Hug L.A."/>
            <person name="Sharon I."/>
            <person name="Castelle C.J."/>
            <person name="Probst A.J."/>
            <person name="Thomas B.C."/>
            <person name="Singh A."/>
            <person name="Wilkins M.J."/>
            <person name="Karaoz U."/>
            <person name="Brodie E.L."/>
            <person name="Williams K.H."/>
            <person name="Hubbard S.S."/>
            <person name="Banfield J.F."/>
        </authorList>
    </citation>
    <scope>NUCLEOTIDE SEQUENCE [LARGE SCALE GENOMIC DNA]</scope>
</reference>
<dbReference type="SUPFAM" id="SSF81301">
    <property type="entry name" value="Nucleotidyltransferase"/>
    <property type="match status" value="1"/>
</dbReference>
<dbReference type="Gene3D" id="3.30.460.10">
    <property type="entry name" value="Beta Polymerase, domain 2"/>
    <property type="match status" value="1"/>
</dbReference>
<sequence>MPEEIEKIKDQIVPILKEAGVLKSSLFGSVVRGEARPDSDVDILIEFPRDKDMFDLIDLEEKLKSKLRKKVDLITYRSIHHLLRDNILKEQVRIL</sequence>
<protein>
    <recommendedName>
        <fullName evidence="10">Polymerase nucleotidyl transferase domain-containing protein</fullName>
    </recommendedName>
</protein>
<evidence type="ECO:0000313" key="11">
    <source>
        <dbReference type="EMBL" id="OGE98681.1"/>
    </source>
</evidence>
<accession>A0A1F5Q8Z4</accession>
<comment type="cofactor">
    <cofactor evidence="1">
        <name>Mg(2+)</name>
        <dbReference type="ChEBI" id="CHEBI:18420"/>
    </cofactor>
</comment>
<comment type="caution">
    <text evidence="11">The sequence shown here is derived from an EMBL/GenBank/DDBJ whole genome shotgun (WGS) entry which is preliminary data.</text>
</comment>
<evidence type="ECO:0000256" key="6">
    <source>
        <dbReference type="ARBA" id="ARBA00022741"/>
    </source>
</evidence>
<feature type="domain" description="Polymerase nucleotidyl transferase" evidence="10">
    <location>
        <begin position="10"/>
        <end position="91"/>
    </location>
</feature>
<name>A0A1F5Q8Z4_9BACT</name>
<keyword evidence="8" id="KW-0460">Magnesium</keyword>
<evidence type="ECO:0000256" key="2">
    <source>
        <dbReference type="ARBA" id="ARBA00022649"/>
    </source>
</evidence>
<dbReference type="EMBL" id="MFFF01000027">
    <property type="protein sequence ID" value="OGE98681.1"/>
    <property type="molecule type" value="Genomic_DNA"/>
</dbReference>
<evidence type="ECO:0000256" key="9">
    <source>
        <dbReference type="ARBA" id="ARBA00038276"/>
    </source>
</evidence>
<keyword evidence="5" id="KW-0479">Metal-binding</keyword>
<dbReference type="PANTHER" id="PTHR33571">
    <property type="entry name" value="SSL8005 PROTEIN"/>
    <property type="match status" value="1"/>
</dbReference>
<evidence type="ECO:0000256" key="4">
    <source>
        <dbReference type="ARBA" id="ARBA00022695"/>
    </source>
</evidence>
<dbReference type="CDD" id="cd05403">
    <property type="entry name" value="NT_KNTase_like"/>
    <property type="match status" value="1"/>
</dbReference>
<dbReference type="GO" id="GO:0046872">
    <property type="term" value="F:metal ion binding"/>
    <property type="evidence" value="ECO:0007669"/>
    <property type="project" value="UniProtKB-KW"/>
</dbReference>
<comment type="similarity">
    <text evidence="9">Belongs to the MntA antitoxin family.</text>
</comment>
<dbReference type="PANTHER" id="PTHR33571:SF14">
    <property type="entry name" value="PROTEIN ADENYLYLTRANSFERASE MJ0435-RELATED"/>
    <property type="match status" value="1"/>
</dbReference>